<proteinExistence type="predicted"/>
<evidence type="ECO:0000313" key="1">
    <source>
        <dbReference type="EMBL" id="TDK23850.1"/>
    </source>
</evidence>
<comment type="caution">
    <text evidence="1">The sequence shown here is derived from an EMBL/GenBank/DDBJ whole genome shotgun (WGS) entry which is preliminary data.</text>
</comment>
<dbReference type="OrthoDB" id="6026353at2"/>
<protein>
    <submittedName>
        <fullName evidence="1">Uncharacterized protein</fullName>
    </submittedName>
</protein>
<name>A0A4R5TT02_9GAMM</name>
<dbReference type="Proteomes" id="UP000294796">
    <property type="component" value="Unassembled WGS sequence"/>
</dbReference>
<keyword evidence="2" id="KW-1185">Reference proteome</keyword>
<sequence length="61" mass="6612">MSYLTQSTPSPRRVVVPAVSAASARTARPAREFGTGYGNSSGYASPRRYVRDTGVARFRFA</sequence>
<gene>
    <name evidence="1" type="ORF">E2F46_09995</name>
</gene>
<dbReference type="EMBL" id="SMTF01000006">
    <property type="protein sequence ID" value="TDK23850.1"/>
    <property type="molecule type" value="Genomic_DNA"/>
</dbReference>
<evidence type="ECO:0000313" key="2">
    <source>
        <dbReference type="Proteomes" id="UP000294796"/>
    </source>
</evidence>
<organism evidence="1 2">
    <name type="scientific">Luteimonas aestuarii</name>
    <dbReference type="NCBI Taxonomy" id="453837"/>
    <lineage>
        <taxon>Bacteria</taxon>
        <taxon>Pseudomonadati</taxon>
        <taxon>Pseudomonadota</taxon>
        <taxon>Gammaproteobacteria</taxon>
        <taxon>Lysobacterales</taxon>
        <taxon>Lysobacteraceae</taxon>
        <taxon>Luteimonas</taxon>
    </lineage>
</organism>
<accession>A0A4R5TT02</accession>
<dbReference type="AlphaFoldDB" id="A0A4R5TT02"/>
<reference evidence="1 2" key="1">
    <citation type="submission" date="2019-03" db="EMBL/GenBank/DDBJ databases">
        <title>Luteimonas zhaokaii sp.nov., isolated from the rectal contents of Plateau pika in Yushu, Qinghai Province, China.</title>
        <authorList>
            <person name="Zhang G."/>
        </authorList>
    </citation>
    <scope>NUCLEOTIDE SEQUENCE [LARGE SCALE GENOMIC DNA]</scope>
    <source>
        <strain evidence="1 2">B9</strain>
    </source>
</reference>
<dbReference type="RefSeq" id="WP_133321947.1">
    <property type="nucleotide sequence ID" value="NZ_SMTF01000006.1"/>
</dbReference>